<dbReference type="RefSeq" id="WP_307689998.1">
    <property type="nucleotide sequence ID" value="NZ_JAUSRO010000007.1"/>
</dbReference>
<reference evidence="1 2" key="1">
    <citation type="submission" date="2023-07" db="EMBL/GenBank/DDBJ databases">
        <title>Sorghum-associated microbial communities from plants grown in Nebraska, USA.</title>
        <authorList>
            <person name="Schachtman D."/>
        </authorList>
    </citation>
    <scope>NUCLEOTIDE SEQUENCE [LARGE SCALE GENOMIC DNA]</scope>
    <source>
        <strain evidence="1 2">DS1607</strain>
    </source>
</reference>
<evidence type="ECO:0008006" key="3">
    <source>
        <dbReference type="Google" id="ProtNLM"/>
    </source>
</evidence>
<sequence length="103" mass="11730">MSDDYQIDIPASFFALYTDARQQRLREPIGTVRARYEVCEDLATHLIEQARILAHVEVPSEDEVLQRIHAGLRSPDAGVSTAEARWIVLRLAELLGWQTPMLE</sequence>
<protein>
    <recommendedName>
        <fullName evidence="3">ATPase with chaperone activity</fullName>
    </recommendedName>
</protein>
<keyword evidence="2" id="KW-1185">Reference proteome</keyword>
<evidence type="ECO:0000313" key="2">
    <source>
        <dbReference type="Proteomes" id="UP001226867"/>
    </source>
</evidence>
<evidence type="ECO:0000313" key="1">
    <source>
        <dbReference type="EMBL" id="MDP9900180.1"/>
    </source>
</evidence>
<gene>
    <name evidence="1" type="ORF">J2W36_002443</name>
</gene>
<dbReference type="Proteomes" id="UP001226867">
    <property type="component" value="Unassembled WGS sequence"/>
</dbReference>
<name>A0ABT9S747_9BURK</name>
<accession>A0ABT9S747</accession>
<dbReference type="EMBL" id="JAUSRO010000007">
    <property type="protein sequence ID" value="MDP9900180.1"/>
    <property type="molecule type" value="Genomic_DNA"/>
</dbReference>
<proteinExistence type="predicted"/>
<organism evidence="1 2">
    <name type="scientific">Variovorax ginsengisoli</name>
    <dbReference type="NCBI Taxonomy" id="363844"/>
    <lineage>
        <taxon>Bacteria</taxon>
        <taxon>Pseudomonadati</taxon>
        <taxon>Pseudomonadota</taxon>
        <taxon>Betaproteobacteria</taxon>
        <taxon>Burkholderiales</taxon>
        <taxon>Comamonadaceae</taxon>
        <taxon>Variovorax</taxon>
    </lineage>
</organism>
<comment type="caution">
    <text evidence="1">The sequence shown here is derived from an EMBL/GenBank/DDBJ whole genome shotgun (WGS) entry which is preliminary data.</text>
</comment>